<name>A0A812EEL1_ACAPH</name>
<dbReference type="Proteomes" id="UP000597762">
    <property type="component" value="Unassembled WGS sequence"/>
</dbReference>
<reference evidence="2" key="1">
    <citation type="submission" date="2021-01" db="EMBL/GenBank/DDBJ databases">
        <authorList>
            <person name="Li R."/>
            <person name="Bekaert M."/>
        </authorList>
    </citation>
    <scope>NUCLEOTIDE SEQUENCE</scope>
    <source>
        <strain evidence="2">Farmed</strain>
    </source>
</reference>
<keyword evidence="3" id="KW-1185">Reference proteome</keyword>
<feature type="transmembrane region" description="Helical" evidence="1">
    <location>
        <begin position="117"/>
        <end position="139"/>
    </location>
</feature>
<sequence length="238" mass="28085">MPLHQTIKHPPLTSSVEIGVSLSISLSSYLSLSAFFSFNFLFFVFNSVSFFLLLHILRLFFIVFHFFFIFLFLSFFFFDQYFFIFLLSRLHSCFLSFRSGLFICLSRHTTPSFAFSLSLSPILFFFSSSLFFFISFVLFVRFYFILYLLISFLLFNFISFSLPYSSFLFQFSFTRFFSFSCSESLLKSRSRTCDSRWQRDLIRIRLARFQSNQPPPPLTIIIILPPTCVTAIAKFNVT</sequence>
<evidence type="ECO:0000313" key="2">
    <source>
        <dbReference type="EMBL" id="CAE1321536.1"/>
    </source>
</evidence>
<keyword evidence="1" id="KW-0472">Membrane</keyword>
<dbReference type="EMBL" id="CAHIKZ030005241">
    <property type="protein sequence ID" value="CAE1321536.1"/>
    <property type="molecule type" value="Genomic_DNA"/>
</dbReference>
<keyword evidence="1" id="KW-1133">Transmembrane helix</keyword>
<feature type="transmembrane region" description="Helical" evidence="1">
    <location>
        <begin position="56"/>
        <end position="77"/>
    </location>
</feature>
<evidence type="ECO:0000313" key="3">
    <source>
        <dbReference type="Proteomes" id="UP000597762"/>
    </source>
</evidence>
<gene>
    <name evidence="2" type="ORF">SPHA_71604</name>
</gene>
<feature type="transmembrane region" description="Helical" evidence="1">
    <location>
        <begin position="145"/>
        <end position="169"/>
    </location>
</feature>
<keyword evidence="1" id="KW-0812">Transmembrane</keyword>
<comment type="caution">
    <text evidence="2">The sequence shown here is derived from an EMBL/GenBank/DDBJ whole genome shotgun (WGS) entry which is preliminary data.</text>
</comment>
<proteinExistence type="predicted"/>
<dbReference type="AlphaFoldDB" id="A0A812EEL1"/>
<accession>A0A812EEL1</accession>
<evidence type="ECO:0000256" key="1">
    <source>
        <dbReference type="SAM" id="Phobius"/>
    </source>
</evidence>
<feature type="transmembrane region" description="Helical" evidence="1">
    <location>
        <begin position="20"/>
        <end position="44"/>
    </location>
</feature>
<protein>
    <submittedName>
        <fullName evidence="2">Uncharacterized protein</fullName>
    </submittedName>
</protein>
<organism evidence="2 3">
    <name type="scientific">Acanthosepion pharaonis</name>
    <name type="common">Pharaoh cuttlefish</name>
    <name type="synonym">Sepia pharaonis</name>
    <dbReference type="NCBI Taxonomy" id="158019"/>
    <lineage>
        <taxon>Eukaryota</taxon>
        <taxon>Metazoa</taxon>
        <taxon>Spiralia</taxon>
        <taxon>Lophotrochozoa</taxon>
        <taxon>Mollusca</taxon>
        <taxon>Cephalopoda</taxon>
        <taxon>Coleoidea</taxon>
        <taxon>Decapodiformes</taxon>
        <taxon>Sepiida</taxon>
        <taxon>Sepiina</taxon>
        <taxon>Sepiidae</taxon>
        <taxon>Acanthosepion</taxon>
    </lineage>
</organism>